<dbReference type="STRING" id="1637975.AN957_22405"/>
<evidence type="ECO:0000256" key="2">
    <source>
        <dbReference type="ARBA" id="ARBA00007090"/>
    </source>
</evidence>
<evidence type="ECO:0000256" key="13">
    <source>
        <dbReference type="ARBA" id="ARBA00023268"/>
    </source>
</evidence>
<keyword evidence="7" id="KW-0328">Glycosyltransferase</keyword>
<dbReference type="GO" id="GO:0030288">
    <property type="term" value="C:outer membrane-bounded periplasmic space"/>
    <property type="evidence" value="ECO:0007669"/>
    <property type="project" value="TreeGrafter"/>
</dbReference>
<keyword evidence="8" id="KW-0808">Transferase</keyword>
<keyword evidence="20" id="KW-1185">Reference proteome</keyword>
<dbReference type="FunFam" id="1.10.3810.10:FF:000001">
    <property type="entry name" value="Penicillin-binding protein 1A"/>
    <property type="match status" value="1"/>
</dbReference>
<dbReference type="GO" id="GO:0009002">
    <property type="term" value="F:serine-type D-Ala-D-Ala carboxypeptidase activity"/>
    <property type="evidence" value="ECO:0007669"/>
    <property type="project" value="UniProtKB-EC"/>
</dbReference>
<dbReference type="InterPro" id="IPR012338">
    <property type="entry name" value="Beta-lactam/transpept-like"/>
</dbReference>
<evidence type="ECO:0000256" key="15">
    <source>
        <dbReference type="ARBA" id="ARBA00034000"/>
    </source>
</evidence>
<comment type="similarity">
    <text evidence="3">In the N-terminal section; belongs to the glycosyltransferase 51 family.</text>
</comment>
<evidence type="ECO:0000256" key="7">
    <source>
        <dbReference type="ARBA" id="ARBA00022676"/>
    </source>
</evidence>
<dbReference type="GO" id="GO:0008955">
    <property type="term" value="F:peptidoglycan glycosyltransferase activity"/>
    <property type="evidence" value="ECO:0007669"/>
    <property type="project" value="UniProtKB-EC"/>
</dbReference>
<evidence type="ECO:0000259" key="17">
    <source>
        <dbReference type="Pfam" id="PF00905"/>
    </source>
</evidence>
<dbReference type="GO" id="GO:0006508">
    <property type="term" value="P:proteolysis"/>
    <property type="evidence" value="ECO:0007669"/>
    <property type="project" value="UniProtKB-KW"/>
</dbReference>
<keyword evidence="12" id="KW-0472">Membrane</keyword>
<dbReference type="SUPFAM" id="SSF56601">
    <property type="entry name" value="beta-lactamase/transpeptidase-like"/>
    <property type="match status" value="1"/>
</dbReference>
<dbReference type="GO" id="GO:0008360">
    <property type="term" value="P:regulation of cell shape"/>
    <property type="evidence" value="ECO:0007669"/>
    <property type="project" value="UniProtKB-KW"/>
</dbReference>
<keyword evidence="4" id="KW-1003">Cell membrane</keyword>
<evidence type="ECO:0000313" key="20">
    <source>
        <dbReference type="Proteomes" id="UP000050996"/>
    </source>
</evidence>
<dbReference type="Gene3D" id="3.40.710.10">
    <property type="entry name" value="DD-peptidase/beta-lactamase superfamily"/>
    <property type="match status" value="1"/>
</dbReference>
<feature type="domain" description="Glycosyl transferase family 51" evidence="18">
    <location>
        <begin position="60"/>
        <end position="235"/>
    </location>
</feature>
<keyword evidence="14" id="KW-0961">Cell wall biogenesis/degradation</keyword>
<dbReference type="EMBL" id="LJIX01000006">
    <property type="protein sequence ID" value="KQL21047.1"/>
    <property type="molecule type" value="Genomic_DNA"/>
</dbReference>
<organism evidence="19 20">
    <name type="scientific">Cytobacillus solani</name>
    <dbReference type="NCBI Taxonomy" id="1637975"/>
    <lineage>
        <taxon>Bacteria</taxon>
        <taxon>Bacillati</taxon>
        <taxon>Bacillota</taxon>
        <taxon>Bacilli</taxon>
        <taxon>Bacillales</taxon>
        <taxon>Bacillaceae</taxon>
        <taxon>Cytobacillus</taxon>
    </lineage>
</organism>
<dbReference type="Pfam" id="PF00905">
    <property type="entry name" value="Transpeptidase"/>
    <property type="match status" value="1"/>
</dbReference>
<evidence type="ECO:0000256" key="6">
    <source>
        <dbReference type="ARBA" id="ARBA00022670"/>
    </source>
</evidence>
<evidence type="ECO:0000256" key="14">
    <source>
        <dbReference type="ARBA" id="ARBA00023316"/>
    </source>
</evidence>
<dbReference type="AlphaFoldDB" id="A0A0Q3VJJ5"/>
<dbReference type="Proteomes" id="UP000050996">
    <property type="component" value="Unassembled WGS sequence"/>
</dbReference>
<evidence type="ECO:0000256" key="3">
    <source>
        <dbReference type="ARBA" id="ARBA00007739"/>
    </source>
</evidence>
<comment type="catalytic activity">
    <reaction evidence="15">
        <text>Preferential cleavage: (Ac)2-L-Lys-D-Ala-|-D-Ala. Also transpeptidation of peptidyl-alanyl moieties that are N-acyl substituents of D-alanine.</text>
        <dbReference type="EC" id="3.4.16.4"/>
    </reaction>
</comment>
<evidence type="ECO:0000256" key="12">
    <source>
        <dbReference type="ARBA" id="ARBA00023136"/>
    </source>
</evidence>
<proteinExistence type="inferred from homology"/>
<keyword evidence="6" id="KW-0645">Protease</keyword>
<evidence type="ECO:0000256" key="4">
    <source>
        <dbReference type="ARBA" id="ARBA00022475"/>
    </source>
</evidence>
<reference evidence="19 20" key="1">
    <citation type="submission" date="2015-09" db="EMBL/GenBank/DDBJ databases">
        <title>Genome sequencing project for genomic taxonomy and phylogenomics of Bacillus-like bacteria.</title>
        <authorList>
            <person name="Liu B."/>
            <person name="Wang J."/>
            <person name="Zhu Y."/>
            <person name="Liu G."/>
            <person name="Chen Q."/>
            <person name="Chen Z."/>
            <person name="Lan J."/>
            <person name="Che J."/>
            <person name="Ge C."/>
            <person name="Shi H."/>
            <person name="Pan Z."/>
            <person name="Liu X."/>
        </authorList>
    </citation>
    <scope>NUCLEOTIDE SEQUENCE [LARGE SCALE GENOMIC DNA]</scope>
    <source>
        <strain evidence="19 20">FJAT-18043</strain>
    </source>
</reference>
<protein>
    <submittedName>
        <fullName evidence="19">Penicillin-binding protein</fullName>
    </submittedName>
</protein>
<dbReference type="PATRIC" id="fig|1637975.4.peg.4472"/>
<feature type="domain" description="Penicillin-binding protein transpeptidase" evidence="17">
    <location>
        <begin position="346"/>
        <end position="616"/>
    </location>
</feature>
<evidence type="ECO:0000256" key="11">
    <source>
        <dbReference type="ARBA" id="ARBA00022984"/>
    </source>
</evidence>
<gene>
    <name evidence="19" type="ORF">AN957_22405</name>
</gene>
<comment type="catalytic activity">
    <reaction evidence="16">
        <text>[GlcNAc-(1-&gt;4)-Mur2Ac(oyl-L-Ala-gamma-D-Glu-L-Lys-D-Ala-D-Ala)](n)-di-trans,octa-cis-undecaprenyl diphosphate + beta-D-GlcNAc-(1-&gt;4)-Mur2Ac(oyl-L-Ala-gamma-D-Glu-L-Lys-D-Ala-D-Ala)-di-trans,octa-cis-undecaprenyl diphosphate = [GlcNAc-(1-&gt;4)-Mur2Ac(oyl-L-Ala-gamma-D-Glu-L-Lys-D-Ala-D-Ala)](n+1)-di-trans,octa-cis-undecaprenyl diphosphate + di-trans,octa-cis-undecaprenyl diphosphate + H(+)</text>
        <dbReference type="Rhea" id="RHEA:23708"/>
        <dbReference type="Rhea" id="RHEA-COMP:9602"/>
        <dbReference type="Rhea" id="RHEA-COMP:9603"/>
        <dbReference type="ChEBI" id="CHEBI:15378"/>
        <dbReference type="ChEBI" id="CHEBI:58405"/>
        <dbReference type="ChEBI" id="CHEBI:60033"/>
        <dbReference type="ChEBI" id="CHEBI:78435"/>
        <dbReference type="EC" id="2.4.99.28"/>
    </reaction>
</comment>
<dbReference type="Gene3D" id="1.10.3810.10">
    <property type="entry name" value="Biosynthetic peptidoglycan transglycosylase-like"/>
    <property type="match status" value="1"/>
</dbReference>
<evidence type="ECO:0000256" key="5">
    <source>
        <dbReference type="ARBA" id="ARBA00022645"/>
    </source>
</evidence>
<dbReference type="PANTHER" id="PTHR32282:SF11">
    <property type="entry name" value="PENICILLIN-BINDING PROTEIN 1B"/>
    <property type="match status" value="1"/>
</dbReference>
<dbReference type="Pfam" id="PF00912">
    <property type="entry name" value="Transgly"/>
    <property type="match status" value="1"/>
</dbReference>
<dbReference type="GO" id="GO:0005886">
    <property type="term" value="C:plasma membrane"/>
    <property type="evidence" value="ECO:0007669"/>
    <property type="project" value="UniProtKB-SubCell"/>
</dbReference>
<dbReference type="InterPro" id="IPR001460">
    <property type="entry name" value="PCN-bd_Tpept"/>
</dbReference>
<dbReference type="SUPFAM" id="SSF53955">
    <property type="entry name" value="Lysozyme-like"/>
    <property type="match status" value="1"/>
</dbReference>
<keyword evidence="11" id="KW-0573">Peptidoglycan synthesis</keyword>
<name>A0A0Q3VJJ5_9BACI</name>
<sequence length="618" mass="69957">MRMLTGYILIAALLSIFMTVVFVAGSEINQVQGFHEVLEKKIHMKEITLPQTSFIRASDGAVISEISQPDNRINLDSADIPLFLKELFVVSEDQHFYDHPGFDLPAIGRALAINMHSNDIKQGASTITQQLARNLYLNTEKSYNRKLSELLYAYEIERNYSKEEILELYINAIYFHNSVYGIEAASQFYFQKQTKELSKAELSFLASIPNNPSMYNPFKHFDRTKERQERLIDQLSQQQLISLAEAEEIKNEPILLNRREQIDLYPDYVTYVEAELSDLIAQQEGFNKKLVSAAEQEKRKIEEKLRKRVENVIASGIIIETALDPAIQEKAKESVKNRLPYNDIEGAAVVIDHEKHQVVALVGGKQYQKYNFNRSYQAYRQPGSAIKPLLVYGPYLERTNASLQKKVNAGPYCKNGYCPKNYGGGVYGNVSLERAFIYSYNTPAVRLLDSIGVENGFKDLANFQFSKVTSSDHILSSALGGLSFGVTPLELTAAYTTFANNGYYQPPRAIKKVTTMDGKVLYSWKDSQVEVWSKATTDKIRQLMKKTIQSGTAKKINLSNGYAGGKTGTTNDYKDYWFIGLTDQYTAGVWIGKDKPENMKSIQSAAPQQLIWKDIMTD</sequence>
<evidence type="ECO:0000256" key="1">
    <source>
        <dbReference type="ARBA" id="ARBA00004236"/>
    </source>
</evidence>
<keyword evidence="13" id="KW-0511">Multifunctional enzyme</keyword>
<evidence type="ECO:0000313" key="19">
    <source>
        <dbReference type="EMBL" id="KQL21047.1"/>
    </source>
</evidence>
<keyword evidence="10" id="KW-0133">Cell shape</keyword>
<evidence type="ECO:0000256" key="9">
    <source>
        <dbReference type="ARBA" id="ARBA00022801"/>
    </source>
</evidence>
<dbReference type="PANTHER" id="PTHR32282">
    <property type="entry name" value="BINDING PROTEIN TRANSPEPTIDASE, PUTATIVE-RELATED"/>
    <property type="match status" value="1"/>
</dbReference>
<comment type="similarity">
    <text evidence="2">In the C-terminal section; belongs to the transpeptidase family.</text>
</comment>
<dbReference type="InterPro" id="IPR001264">
    <property type="entry name" value="Glyco_trans_51"/>
</dbReference>
<keyword evidence="9" id="KW-0378">Hydrolase</keyword>
<keyword evidence="5" id="KW-0121">Carboxypeptidase</keyword>
<dbReference type="GO" id="GO:0071555">
    <property type="term" value="P:cell wall organization"/>
    <property type="evidence" value="ECO:0007669"/>
    <property type="project" value="UniProtKB-KW"/>
</dbReference>
<evidence type="ECO:0000256" key="10">
    <source>
        <dbReference type="ARBA" id="ARBA00022960"/>
    </source>
</evidence>
<comment type="subcellular location">
    <subcellularLocation>
        <location evidence="1">Cell membrane</location>
    </subcellularLocation>
</comment>
<dbReference type="InterPro" id="IPR023346">
    <property type="entry name" value="Lysozyme-like_dom_sf"/>
</dbReference>
<evidence type="ECO:0000256" key="8">
    <source>
        <dbReference type="ARBA" id="ARBA00022679"/>
    </source>
</evidence>
<evidence type="ECO:0000259" key="18">
    <source>
        <dbReference type="Pfam" id="PF00912"/>
    </source>
</evidence>
<dbReference type="GO" id="GO:0008658">
    <property type="term" value="F:penicillin binding"/>
    <property type="evidence" value="ECO:0007669"/>
    <property type="project" value="InterPro"/>
</dbReference>
<dbReference type="InterPro" id="IPR036950">
    <property type="entry name" value="PBP_transglycosylase"/>
</dbReference>
<evidence type="ECO:0000256" key="16">
    <source>
        <dbReference type="ARBA" id="ARBA00049902"/>
    </source>
</evidence>
<accession>A0A0Q3VJJ5</accession>
<dbReference type="InterPro" id="IPR050396">
    <property type="entry name" value="Glycosyltr_51/Transpeptidase"/>
</dbReference>
<dbReference type="GO" id="GO:0009252">
    <property type="term" value="P:peptidoglycan biosynthetic process"/>
    <property type="evidence" value="ECO:0007669"/>
    <property type="project" value="UniProtKB-KW"/>
</dbReference>
<comment type="caution">
    <text evidence="19">The sequence shown here is derived from an EMBL/GenBank/DDBJ whole genome shotgun (WGS) entry which is preliminary data.</text>
</comment>